<proteinExistence type="predicted"/>
<keyword evidence="3" id="KW-1185">Reference proteome</keyword>
<keyword evidence="2" id="KW-0808">Transferase</keyword>
<organism evidence="2 3">
    <name type="scientific">Mycena maculata</name>
    <dbReference type="NCBI Taxonomy" id="230809"/>
    <lineage>
        <taxon>Eukaryota</taxon>
        <taxon>Fungi</taxon>
        <taxon>Dikarya</taxon>
        <taxon>Basidiomycota</taxon>
        <taxon>Agaricomycotina</taxon>
        <taxon>Agaricomycetes</taxon>
        <taxon>Agaricomycetidae</taxon>
        <taxon>Agaricales</taxon>
        <taxon>Marasmiineae</taxon>
        <taxon>Mycenaceae</taxon>
        <taxon>Mycena</taxon>
    </lineage>
</organism>
<reference evidence="2" key="1">
    <citation type="submission" date="2023-03" db="EMBL/GenBank/DDBJ databases">
        <title>Massive genome expansion in bonnet fungi (Mycena s.s.) driven by repeated elements and novel gene families across ecological guilds.</title>
        <authorList>
            <consortium name="Lawrence Berkeley National Laboratory"/>
            <person name="Harder C.B."/>
            <person name="Miyauchi S."/>
            <person name="Viragh M."/>
            <person name="Kuo A."/>
            <person name="Thoen E."/>
            <person name="Andreopoulos B."/>
            <person name="Lu D."/>
            <person name="Skrede I."/>
            <person name="Drula E."/>
            <person name="Henrissat B."/>
            <person name="Morin E."/>
            <person name="Kohler A."/>
            <person name="Barry K."/>
            <person name="LaButti K."/>
            <person name="Morin E."/>
            <person name="Salamov A."/>
            <person name="Lipzen A."/>
            <person name="Mereny Z."/>
            <person name="Hegedus B."/>
            <person name="Baldrian P."/>
            <person name="Stursova M."/>
            <person name="Weitz H."/>
            <person name="Taylor A."/>
            <person name="Grigoriev I.V."/>
            <person name="Nagy L.G."/>
            <person name="Martin F."/>
            <person name="Kauserud H."/>
        </authorList>
    </citation>
    <scope>NUCLEOTIDE SEQUENCE</scope>
    <source>
        <strain evidence="2">CBHHK188m</strain>
    </source>
</reference>
<evidence type="ECO:0000313" key="3">
    <source>
        <dbReference type="Proteomes" id="UP001215280"/>
    </source>
</evidence>
<evidence type="ECO:0000313" key="2">
    <source>
        <dbReference type="EMBL" id="KAJ7770165.1"/>
    </source>
</evidence>
<gene>
    <name evidence="2" type="ORF">DFH07DRAFT_735642</name>
</gene>
<dbReference type="GO" id="GO:0016301">
    <property type="term" value="F:kinase activity"/>
    <property type="evidence" value="ECO:0007669"/>
    <property type="project" value="UniProtKB-KW"/>
</dbReference>
<dbReference type="EMBL" id="JARJLG010000024">
    <property type="protein sequence ID" value="KAJ7770165.1"/>
    <property type="molecule type" value="Genomic_DNA"/>
</dbReference>
<keyword evidence="2" id="KW-0418">Kinase</keyword>
<dbReference type="PANTHER" id="PTHR21310">
    <property type="entry name" value="AMINOGLYCOSIDE PHOSPHOTRANSFERASE-RELATED-RELATED"/>
    <property type="match status" value="1"/>
</dbReference>
<dbReference type="InterPro" id="IPR002575">
    <property type="entry name" value="Aminoglycoside_PTrfase"/>
</dbReference>
<dbReference type="AlphaFoldDB" id="A0AAD7JRC4"/>
<protein>
    <submittedName>
        <fullName evidence="2">Kinase-like domain-containing protein</fullName>
    </submittedName>
</protein>
<name>A0AAD7JRC4_9AGAR</name>
<dbReference type="Gene3D" id="3.90.1200.10">
    <property type="match status" value="1"/>
</dbReference>
<comment type="caution">
    <text evidence="2">The sequence shown here is derived from an EMBL/GenBank/DDBJ whole genome shotgun (WGS) entry which is preliminary data.</text>
</comment>
<dbReference type="Proteomes" id="UP001215280">
    <property type="component" value="Unassembled WGS sequence"/>
</dbReference>
<accession>A0AAD7JRC4</accession>
<evidence type="ECO:0000259" key="1">
    <source>
        <dbReference type="Pfam" id="PF01636"/>
    </source>
</evidence>
<feature type="domain" description="Aminoglycoside phosphotransferase" evidence="1">
    <location>
        <begin position="2"/>
        <end position="193"/>
    </location>
</feature>
<dbReference type="InterPro" id="IPR011009">
    <property type="entry name" value="Kinase-like_dom_sf"/>
</dbReference>
<sequence length="237" mass="26893">TEIATMRYVAQHTDIPVPRVWFSFTWGTVENIVMDRIKGVTLFDALRLGYIQEGDKEDILTSQLAHYMSQLRSLAPPPNSTSISSVIGGPVKCARLFSDPEFGPVAPTPPTGPFETEVTMNLQIRHLHTLESCDPVVIAAHSKTHPLVFTHNDLAPRNIMVDHIACKVLAVIDWECGGWFPAHWEICKMTNWEKESVSLGWRRWISKIFPGDEETYRQELEADALLLKQFWVPEVRA</sequence>
<dbReference type="Pfam" id="PF01636">
    <property type="entry name" value="APH"/>
    <property type="match status" value="1"/>
</dbReference>
<dbReference type="InterPro" id="IPR051678">
    <property type="entry name" value="AGP_Transferase"/>
</dbReference>
<dbReference type="SUPFAM" id="SSF56112">
    <property type="entry name" value="Protein kinase-like (PK-like)"/>
    <property type="match status" value="1"/>
</dbReference>
<dbReference type="PANTHER" id="PTHR21310:SF15">
    <property type="entry name" value="AMINOGLYCOSIDE PHOSPHOTRANSFERASE DOMAIN-CONTAINING PROTEIN"/>
    <property type="match status" value="1"/>
</dbReference>
<feature type="non-terminal residue" evidence="2">
    <location>
        <position position="1"/>
    </location>
</feature>